<protein>
    <submittedName>
        <fullName evidence="3">Uncharacterized protein</fullName>
    </submittedName>
</protein>
<proteinExistence type="predicted"/>
<accession>A0A430G3Q7</accession>
<evidence type="ECO:0000313" key="4">
    <source>
        <dbReference type="Proteomes" id="UP000286681"/>
    </source>
</evidence>
<evidence type="ECO:0000313" key="2">
    <source>
        <dbReference type="EMBL" id="RSV07154.1"/>
    </source>
</evidence>
<dbReference type="EMBL" id="QQYZ01000008">
    <property type="protein sequence ID" value="RSY85528.1"/>
    <property type="molecule type" value="Genomic_DNA"/>
</dbReference>
<evidence type="ECO:0000313" key="3">
    <source>
        <dbReference type="EMBL" id="RSY85528.1"/>
    </source>
</evidence>
<dbReference type="EMBL" id="QQWO01000002">
    <property type="protein sequence ID" value="RSV07154.1"/>
    <property type="molecule type" value="Genomic_DNA"/>
</dbReference>
<dbReference type="AlphaFoldDB" id="A0A430G3Q7"/>
<comment type="caution">
    <text evidence="3">The sequence shown here is derived from an EMBL/GenBank/DDBJ whole genome shotgun (WGS) entry which is preliminary data.</text>
</comment>
<sequence>MEACDAGGALPPRRHRTQLGSPREGAMQPVACVAIIAQSHDAAGVASATQTRRGGAIGARGPNWGWGRHS</sequence>
<evidence type="ECO:0000256" key="1">
    <source>
        <dbReference type="SAM" id="MobiDB-lite"/>
    </source>
</evidence>
<organism evidence="3 5">
    <name type="scientific">Sphingomonas koreensis</name>
    <dbReference type="NCBI Taxonomy" id="93064"/>
    <lineage>
        <taxon>Bacteria</taxon>
        <taxon>Pseudomonadati</taxon>
        <taxon>Pseudomonadota</taxon>
        <taxon>Alphaproteobacteria</taxon>
        <taxon>Sphingomonadales</taxon>
        <taxon>Sphingomonadaceae</taxon>
        <taxon>Sphingomonas</taxon>
    </lineage>
</organism>
<gene>
    <name evidence="2" type="ORF">CA257_03960</name>
    <name evidence="3" type="ORF">DAH66_10715</name>
</gene>
<dbReference type="Proteomes" id="UP000286681">
    <property type="component" value="Unassembled WGS sequence"/>
</dbReference>
<feature type="region of interest" description="Disordered" evidence="1">
    <location>
        <begin position="1"/>
        <end position="24"/>
    </location>
</feature>
<dbReference type="Proteomes" id="UP000287746">
    <property type="component" value="Unassembled WGS sequence"/>
</dbReference>
<name>A0A430G3Q7_9SPHN</name>
<evidence type="ECO:0000313" key="5">
    <source>
        <dbReference type="Proteomes" id="UP000287746"/>
    </source>
</evidence>
<reference evidence="4 5" key="1">
    <citation type="submission" date="2018-07" db="EMBL/GenBank/DDBJ databases">
        <title>Genomic and Epidemiologic Investigation of an Indolent Hospital Outbreak.</title>
        <authorList>
            <person name="Johnson R.C."/>
            <person name="Deming C."/>
            <person name="Conlan S."/>
            <person name="Zellmer C.J."/>
            <person name="Michelin A.V."/>
            <person name="Lee-Lin S."/>
            <person name="Thomas P.J."/>
            <person name="Park M."/>
            <person name="Weingarten R.A."/>
            <person name="Less J."/>
            <person name="Dekker J.P."/>
            <person name="Frank K.M."/>
            <person name="Musser K.A."/>
            <person name="Mcquiston J.R."/>
            <person name="Henderson D.K."/>
            <person name="Lau A.F."/>
            <person name="Palmore T.N."/>
            <person name="Segre J.A."/>
        </authorList>
    </citation>
    <scope>NUCLEOTIDE SEQUENCE [LARGE SCALE GENOMIC DNA]</scope>
    <source>
        <strain evidence="3 5">SK-CDC1_0717</strain>
        <strain evidence="2 4">SK-NIH.Env10_0317</strain>
    </source>
</reference>
<feature type="region of interest" description="Disordered" evidence="1">
    <location>
        <begin position="46"/>
        <end position="70"/>
    </location>
</feature>